<evidence type="ECO:0000313" key="8">
    <source>
        <dbReference type="EMBL" id="GFY62488.1"/>
    </source>
</evidence>
<evidence type="ECO:0000256" key="7">
    <source>
        <dbReference type="SAM" id="Phobius"/>
    </source>
</evidence>
<dbReference type="AlphaFoldDB" id="A0A8X6Y1H7"/>
<comment type="subcellular location">
    <subcellularLocation>
        <location evidence="1">Endoplasmic reticulum membrane</location>
        <topology evidence="1">Multi-pass membrane protein</topology>
    </subcellularLocation>
</comment>
<accession>A0A8X6Y1H7</accession>
<dbReference type="GO" id="GO:0005789">
    <property type="term" value="C:endoplasmic reticulum membrane"/>
    <property type="evidence" value="ECO:0007669"/>
    <property type="project" value="UniProtKB-SubCell"/>
</dbReference>
<evidence type="ECO:0000256" key="3">
    <source>
        <dbReference type="ARBA" id="ARBA00022692"/>
    </source>
</evidence>
<evidence type="ECO:0000256" key="6">
    <source>
        <dbReference type="ARBA" id="ARBA00023136"/>
    </source>
</evidence>
<dbReference type="Proteomes" id="UP000886998">
    <property type="component" value="Unassembled WGS sequence"/>
</dbReference>
<gene>
    <name evidence="8" type="primary">jagn</name>
    <name evidence="8" type="ORF">TNIN_431591</name>
</gene>
<dbReference type="InterPro" id="IPR009787">
    <property type="entry name" value="Jagunal"/>
</dbReference>
<keyword evidence="6 7" id="KW-0472">Membrane</keyword>
<sequence>MAARGGARAKGTDGNDFSHREKVASHYQISSVNKRRLKVSIFFHLLLFVFVLLKLSTEILNYFQISLKNLHNITLPKPALWEWLWLSSILFTIPAYLALRKNYVTPLKIYIGGTFVSGICPLISAIIYHSGDLKVFFMAEKADKVEKFYGIPIVLILSVFVAVTFLVHSLSLMFANNLVDAWTPKKGKKKM</sequence>
<dbReference type="EMBL" id="BMAV01014233">
    <property type="protein sequence ID" value="GFY62488.1"/>
    <property type="molecule type" value="Genomic_DNA"/>
</dbReference>
<keyword evidence="3 7" id="KW-0812">Transmembrane</keyword>
<keyword evidence="4" id="KW-0256">Endoplasmic reticulum</keyword>
<comment type="similarity">
    <text evidence="2">Belongs to the jagunal family.</text>
</comment>
<dbReference type="GO" id="GO:0016192">
    <property type="term" value="P:vesicle-mediated transport"/>
    <property type="evidence" value="ECO:0007669"/>
    <property type="project" value="TreeGrafter"/>
</dbReference>
<evidence type="ECO:0000256" key="5">
    <source>
        <dbReference type="ARBA" id="ARBA00022989"/>
    </source>
</evidence>
<dbReference type="GO" id="GO:0007029">
    <property type="term" value="P:endoplasmic reticulum organization"/>
    <property type="evidence" value="ECO:0007669"/>
    <property type="project" value="InterPro"/>
</dbReference>
<keyword evidence="5 7" id="KW-1133">Transmembrane helix</keyword>
<organism evidence="8 9">
    <name type="scientific">Trichonephila inaurata madagascariensis</name>
    <dbReference type="NCBI Taxonomy" id="2747483"/>
    <lineage>
        <taxon>Eukaryota</taxon>
        <taxon>Metazoa</taxon>
        <taxon>Ecdysozoa</taxon>
        <taxon>Arthropoda</taxon>
        <taxon>Chelicerata</taxon>
        <taxon>Arachnida</taxon>
        <taxon>Araneae</taxon>
        <taxon>Araneomorphae</taxon>
        <taxon>Entelegynae</taxon>
        <taxon>Araneoidea</taxon>
        <taxon>Nephilidae</taxon>
        <taxon>Trichonephila</taxon>
        <taxon>Trichonephila inaurata</taxon>
    </lineage>
</organism>
<feature type="transmembrane region" description="Helical" evidence="7">
    <location>
        <begin position="109"/>
        <end position="128"/>
    </location>
</feature>
<name>A0A8X6Y1H7_9ARAC</name>
<feature type="transmembrane region" description="Helical" evidence="7">
    <location>
        <begin position="80"/>
        <end position="97"/>
    </location>
</feature>
<evidence type="ECO:0000256" key="4">
    <source>
        <dbReference type="ARBA" id="ARBA00022824"/>
    </source>
</evidence>
<dbReference type="PANTHER" id="PTHR20955:SF1">
    <property type="entry name" value="PROTEIN JAGUNAL HOMOLOG 1"/>
    <property type="match status" value="1"/>
</dbReference>
<dbReference type="PANTHER" id="PTHR20955">
    <property type="entry name" value="PROTEIN JAGUNAL HOMOLOG 1"/>
    <property type="match status" value="1"/>
</dbReference>
<dbReference type="OrthoDB" id="8914197at2759"/>
<feature type="transmembrane region" description="Helical" evidence="7">
    <location>
        <begin position="41"/>
        <end position="60"/>
    </location>
</feature>
<evidence type="ECO:0000256" key="1">
    <source>
        <dbReference type="ARBA" id="ARBA00004477"/>
    </source>
</evidence>
<keyword evidence="9" id="KW-1185">Reference proteome</keyword>
<proteinExistence type="inferred from homology"/>
<feature type="transmembrane region" description="Helical" evidence="7">
    <location>
        <begin position="148"/>
        <end position="167"/>
    </location>
</feature>
<reference evidence="8" key="1">
    <citation type="submission" date="2020-08" db="EMBL/GenBank/DDBJ databases">
        <title>Multicomponent nature underlies the extraordinary mechanical properties of spider dragline silk.</title>
        <authorList>
            <person name="Kono N."/>
            <person name="Nakamura H."/>
            <person name="Mori M."/>
            <person name="Yoshida Y."/>
            <person name="Ohtoshi R."/>
            <person name="Malay A.D."/>
            <person name="Moran D.A.P."/>
            <person name="Tomita M."/>
            <person name="Numata K."/>
            <person name="Arakawa K."/>
        </authorList>
    </citation>
    <scope>NUCLEOTIDE SEQUENCE</scope>
</reference>
<dbReference type="Pfam" id="PF07086">
    <property type="entry name" value="Jagunal"/>
    <property type="match status" value="1"/>
</dbReference>
<protein>
    <submittedName>
        <fullName evidence="8">Protein jagunal</fullName>
    </submittedName>
</protein>
<evidence type="ECO:0000256" key="2">
    <source>
        <dbReference type="ARBA" id="ARBA00008462"/>
    </source>
</evidence>
<comment type="caution">
    <text evidence="8">The sequence shown here is derived from an EMBL/GenBank/DDBJ whole genome shotgun (WGS) entry which is preliminary data.</text>
</comment>
<evidence type="ECO:0000313" key="9">
    <source>
        <dbReference type="Proteomes" id="UP000886998"/>
    </source>
</evidence>